<evidence type="ECO:0000313" key="2">
    <source>
        <dbReference type="Proteomes" id="UP000037600"/>
    </source>
</evidence>
<keyword evidence="2" id="KW-1185">Reference proteome</keyword>
<dbReference type="SUPFAM" id="SSF58104">
    <property type="entry name" value="Methyl-accepting chemotaxis protein (MCP) signaling domain"/>
    <property type="match status" value="1"/>
</dbReference>
<dbReference type="RefSeq" id="WP_149865443.1">
    <property type="nucleotide sequence ID" value="NZ_KQ130483.1"/>
</dbReference>
<gene>
    <name evidence="1" type="ORF">XM47_03765</name>
</gene>
<proteinExistence type="predicted"/>
<sequence length="205" mass="22405">MALAKSPVFFVVSAQISAHLYSATKIAEKLSLTAKNARAITARAGQVAVGFAAITGFIQELAISTISLAQSINMIAIKISMVATQLERAQQAQLRFENVISRSSDAQYIDSIRPMLKQNQGLIIELNQRFNKLISELSSLLDETAKQIRSASVISSMSKIEASQSGQYQNQLEVISENIDTSAQQIKSELNKASQLLSNTDRKTR</sequence>
<evidence type="ECO:0008006" key="3">
    <source>
        <dbReference type="Google" id="ProtNLM"/>
    </source>
</evidence>
<organism evidence="1 2">
    <name type="scientific">Catenovulum maritimum</name>
    <dbReference type="NCBI Taxonomy" id="1513271"/>
    <lineage>
        <taxon>Bacteria</taxon>
        <taxon>Pseudomonadati</taxon>
        <taxon>Pseudomonadota</taxon>
        <taxon>Gammaproteobacteria</taxon>
        <taxon>Alteromonadales</taxon>
        <taxon>Alteromonadaceae</taxon>
        <taxon>Catenovulum</taxon>
    </lineage>
</organism>
<reference evidence="1 2" key="1">
    <citation type="submission" date="2015-04" db="EMBL/GenBank/DDBJ databases">
        <title>Draft Genome Sequence of the Novel Agar-Digesting Marine Bacterium Q1.</title>
        <authorList>
            <person name="Li Y."/>
            <person name="Li D."/>
            <person name="Chen G."/>
            <person name="Du Z."/>
        </authorList>
    </citation>
    <scope>NUCLEOTIDE SEQUENCE [LARGE SCALE GENOMIC DNA]</scope>
    <source>
        <strain evidence="1 2">Q1</strain>
    </source>
</reference>
<dbReference type="AlphaFoldDB" id="A0A0J8GYP7"/>
<dbReference type="OrthoDB" id="8442309at2"/>
<name>A0A0J8GYP7_9ALTE</name>
<dbReference type="Proteomes" id="UP000037600">
    <property type="component" value="Unassembled WGS sequence"/>
</dbReference>
<dbReference type="EMBL" id="LAZL01000004">
    <property type="protein sequence ID" value="KMT66359.1"/>
    <property type="molecule type" value="Genomic_DNA"/>
</dbReference>
<protein>
    <recommendedName>
        <fullName evidence="3">Methyl-accepting transducer domain-containing protein</fullName>
    </recommendedName>
</protein>
<comment type="caution">
    <text evidence="1">The sequence shown here is derived from an EMBL/GenBank/DDBJ whole genome shotgun (WGS) entry which is preliminary data.</text>
</comment>
<evidence type="ECO:0000313" key="1">
    <source>
        <dbReference type="EMBL" id="KMT66359.1"/>
    </source>
</evidence>
<dbReference type="STRING" id="1513271.XM47_03765"/>
<accession>A0A0J8GYP7</accession>